<organism evidence="3 4">
    <name type="scientific">Geotrichum candidum</name>
    <name type="common">Oospora lactis</name>
    <name type="synonym">Dipodascus geotrichum</name>
    <dbReference type="NCBI Taxonomy" id="1173061"/>
    <lineage>
        <taxon>Eukaryota</taxon>
        <taxon>Fungi</taxon>
        <taxon>Dikarya</taxon>
        <taxon>Ascomycota</taxon>
        <taxon>Saccharomycotina</taxon>
        <taxon>Dipodascomycetes</taxon>
        <taxon>Dipodascales</taxon>
        <taxon>Dipodascaceae</taxon>
        <taxon>Geotrichum</taxon>
    </lineage>
</organism>
<dbReference type="GO" id="GO:0045271">
    <property type="term" value="C:respiratory chain complex I"/>
    <property type="evidence" value="ECO:0007669"/>
    <property type="project" value="InterPro"/>
</dbReference>
<feature type="compositionally biased region" description="Low complexity" evidence="2">
    <location>
        <begin position="148"/>
        <end position="167"/>
    </location>
</feature>
<protein>
    <submittedName>
        <fullName evidence="3">Uncharacterized protein</fullName>
    </submittedName>
</protein>
<comment type="caution">
    <text evidence="3">The sequence shown here is derived from an EMBL/GenBank/DDBJ whole genome shotgun (WGS) entry which is preliminary data.</text>
</comment>
<dbReference type="InterPro" id="IPR007763">
    <property type="entry name" value="NDUFA12"/>
</dbReference>
<dbReference type="PANTHER" id="PTHR32470:SF2">
    <property type="entry name" value="NADH DEHYDROGENASE [UBIQUINONE] 1 ALPHA SUBCOMPLEX ASSEMBLY FACTOR 2"/>
    <property type="match status" value="1"/>
</dbReference>
<proteinExistence type="inferred from homology"/>
<feature type="region of interest" description="Disordered" evidence="2">
    <location>
        <begin position="148"/>
        <end position="207"/>
    </location>
</feature>
<evidence type="ECO:0000313" key="3">
    <source>
        <dbReference type="EMBL" id="CDO57534.1"/>
    </source>
</evidence>
<dbReference type="EMBL" id="CCBN010000022">
    <property type="protein sequence ID" value="CDO57534.1"/>
    <property type="molecule type" value="Genomic_DNA"/>
</dbReference>
<dbReference type="InterPro" id="IPR052618">
    <property type="entry name" value="ComplexI_NDUFA12"/>
</dbReference>
<dbReference type="Proteomes" id="UP000242525">
    <property type="component" value="Unassembled WGS sequence"/>
</dbReference>
<dbReference type="OrthoDB" id="10255576at2759"/>
<feature type="compositionally biased region" description="Polar residues" evidence="2">
    <location>
        <begin position="198"/>
        <end position="207"/>
    </location>
</feature>
<evidence type="ECO:0000256" key="2">
    <source>
        <dbReference type="SAM" id="MobiDB-lite"/>
    </source>
</evidence>
<dbReference type="AlphaFoldDB" id="A0A0J9XIW6"/>
<dbReference type="PANTHER" id="PTHR32470">
    <property type="entry name" value="ADH DEHYDROGENASE [UBIQUINONE] 1 ALPHA SUBCOMPLEX ASSEMBLY FACTOR 2"/>
    <property type="match status" value="1"/>
</dbReference>
<comment type="similarity">
    <text evidence="1">Belongs to the complex I NDUFA12 subunit family.</text>
</comment>
<reference evidence="3" key="1">
    <citation type="submission" date="2014-03" db="EMBL/GenBank/DDBJ databases">
        <authorList>
            <person name="Casaregola S."/>
        </authorList>
    </citation>
    <scope>NUCLEOTIDE SEQUENCE [LARGE SCALE GENOMIC DNA]</scope>
    <source>
        <strain evidence="3">CLIB 918</strain>
    </source>
</reference>
<evidence type="ECO:0000256" key="1">
    <source>
        <dbReference type="ARBA" id="ARBA00007355"/>
    </source>
</evidence>
<dbReference type="GO" id="GO:0032981">
    <property type="term" value="P:mitochondrial respiratory chain complex I assembly"/>
    <property type="evidence" value="ECO:0007669"/>
    <property type="project" value="TreeGrafter"/>
</dbReference>
<dbReference type="GO" id="GO:0005739">
    <property type="term" value="C:mitochondrion"/>
    <property type="evidence" value="ECO:0007669"/>
    <property type="project" value="TreeGrafter"/>
</dbReference>
<accession>A0A0J9XIW6</accession>
<evidence type="ECO:0000313" key="4">
    <source>
        <dbReference type="Proteomes" id="UP000242525"/>
    </source>
</evidence>
<sequence length="207" mass="23899">MDHLKGKVTPFRQAYLQWRSLRNVPFRNKFFIGYDLDGNTYWEFFNPNNPDRARRIVEYRDPKLNWVDYEAPPQWVQWLRYARPHYPTLDELHRDKVRQQQIKEKVRQAEARWRSVPLVDKSGGAAGGVAGVGAVGRALGLNVDPAAAGQQQLNGEQAQQQQQQQQQEEAEPVTTDKHANPPKPIERHNPSEGFQPVAWSQNPIKRG</sequence>
<dbReference type="STRING" id="1173061.A0A0J9XIW6"/>
<name>A0A0J9XIW6_GEOCN</name>
<dbReference type="Pfam" id="PF05071">
    <property type="entry name" value="NDUFA12"/>
    <property type="match status" value="1"/>
</dbReference>
<feature type="compositionally biased region" description="Basic and acidic residues" evidence="2">
    <location>
        <begin position="174"/>
        <end position="190"/>
    </location>
</feature>
<gene>
    <name evidence="3" type="ORF">BN980_GECA22s01308g</name>
</gene>
<keyword evidence="4" id="KW-1185">Reference proteome</keyword>